<sequence>MMILKVIAIGLILFFGALGLLFARREYFVRKGGMFELYLRLGTMVEGRGWAPGFALFIGDEVRWYRMFSFSPRPRRIMRRSELIVAARRSPNTSEQIVVPADWVILRCMSKPTRNGVLVEIAMNPLAATGFLSWIESAPPGASVI</sequence>
<dbReference type="RefSeq" id="WP_184841362.1">
    <property type="nucleotide sequence ID" value="NZ_JACHMN010000003.1"/>
</dbReference>
<organism evidence="1 2">
    <name type="scientific">Allocatelliglobosispora scoriae</name>
    <dbReference type="NCBI Taxonomy" id="643052"/>
    <lineage>
        <taxon>Bacteria</taxon>
        <taxon>Bacillati</taxon>
        <taxon>Actinomycetota</taxon>
        <taxon>Actinomycetes</taxon>
        <taxon>Micromonosporales</taxon>
        <taxon>Micromonosporaceae</taxon>
        <taxon>Allocatelliglobosispora</taxon>
    </lineage>
</organism>
<dbReference type="Pfam" id="PF10739">
    <property type="entry name" value="DUF2550"/>
    <property type="match status" value="1"/>
</dbReference>
<dbReference type="InterPro" id="IPR019675">
    <property type="entry name" value="DUF2550"/>
</dbReference>
<evidence type="ECO:0000313" key="1">
    <source>
        <dbReference type="EMBL" id="MBB5872046.1"/>
    </source>
</evidence>
<accession>A0A841BX06</accession>
<gene>
    <name evidence="1" type="ORF">F4553_005480</name>
</gene>
<dbReference type="EMBL" id="JACHMN010000003">
    <property type="protein sequence ID" value="MBB5872046.1"/>
    <property type="molecule type" value="Genomic_DNA"/>
</dbReference>
<protein>
    <recommendedName>
        <fullName evidence="3">DUF2550 family protein</fullName>
    </recommendedName>
</protein>
<comment type="caution">
    <text evidence="1">The sequence shown here is derived from an EMBL/GenBank/DDBJ whole genome shotgun (WGS) entry which is preliminary data.</text>
</comment>
<dbReference type="AlphaFoldDB" id="A0A841BX06"/>
<dbReference type="Proteomes" id="UP000587527">
    <property type="component" value="Unassembled WGS sequence"/>
</dbReference>
<evidence type="ECO:0008006" key="3">
    <source>
        <dbReference type="Google" id="ProtNLM"/>
    </source>
</evidence>
<keyword evidence="2" id="KW-1185">Reference proteome</keyword>
<name>A0A841BX06_9ACTN</name>
<evidence type="ECO:0000313" key="2">
    <source>
        <dbReference type="Proteomes" id="UP000587527"/>
    </source>
</evidence>
<proteinExistence type="predicted"/>
<reference evidence="1 2" key="1">
    <citation type="submission" date="2020-08" db="EMBL/GenBank/DDBJ databases">
        <title>Sequencing the genomes of 1000 actinobacteria strains.</title>
        <authorList>
            <person name="Klenk H.-P."/>
        </authorList>
    </citation>
    <scope>NUCLEOTIDE SEQUENCE [LARGE SCALE GENOMIC DNA]</scope>
    <source>
        <strain evidence="1 2">DSM 45362</strain>
    </source>
</reference>